<dbReference type="EMBL" id="AE014074">
    <property type="protein sequence ID" value="AAM79325.1"/>
    <property type="molecule type" value="Genomic_DNA"/>
</dbReference>
<dbReference type="AlphaFoldDB" id="A0A0H2UUH3"/>
<reference evidence="1 2" key="1">
    <citation type="journal article" date="2002" name="Proc. Natl. Acad. Sci. U.S.A.">
        <title>Genome sequence of a serotype M3 strain of group A Streptococcus: phage-encoded toxins, the high-virulence phenotype, and clone emergence.</title>
        <authorList>
            <person name="Beres S.B."/>
            <person name="Sylva G.L."/>
            <person name="Barbian K.D."/>
            <person name="Lei B."/>
            <person name="Hoff J.S."/>
            <person name="Mammarella N.D."/>
            <person name="Liu M.Y."/>
            <person name="Smoot J.C."/>
            <person name="Porcella S.F."/>
            <person name="Parkins L.D."/>
            <person name="Campbell D.S."/>
            <person name="Smith T.M."/>
            <person name="McCormick J.K."/>
            <person name="Leung D.Y."/>
            <person name="Schlievert P.M."/>
            <person name="Musser J.M."/>
        </authorList>
    </citation>
    <scope>NUCLEOTIDE SEQUENCE [LARGE SCALE GENOMIC DNA]</scope>
    <source>
        <strain evidence="2">ATCC BAA-595 / MGAS315</strain>
    </source>
</reference>
<dbReference type="RefSeq" id="WP_011017388.1">
    <property type="nucleotide sequence ID" value="NC_004070.1"/>
</dbReference>
<sequence length="126" mass="14677">MVRDMLAEVFDLLKADNVLKLVKIKSFERPESLLDDQTSIVILPITAPKQSTFGSDTALSKKFLYQIEVESTSRLECKDLQCRIEKQLEKIGFYQNDAGFERFDRDTGRYLDARTFRGFSNIYEDY</sequence>
<evidence type="ECO:0008006" key="3">
    <source>
        <dbReference type="Google" id="ProtNLM"/>
    </source>
</evidence>
<gene>
    <name evidence="1" type="ordered locus">SpyM3_0718</name>
</gene>
<protein>
    <recommendedName>
        <fullName evidence="3">Phage protein</fullName>
    </recommendedName>
</protein>
<dbReference type="HOGENOM" id="CLU_155121_0_0_9"/>
<dbReference type="Proteomes" id="UP000000564">
    <property type="component" value="Chromosome"/>
</dbReference>
<organism evidence="1 2">
    <name type="scientific">Streptococcus pyogenes serotype M3 (strain ATCC BAA-595 / MGAS315)</name>
    <dbReference type="NCBI Taxonomy" id="198466"/>
    <lineage>
        <taxon>Bacteria</taxon>
        <taxon>Bacillati</taxon>
        <taxon>Bacillota</taxon>
        <taxon>Bacilli</taxon>
        <taxon>Lactobacillales</taxon>
        <taxon>Streptococcaceae</taxon>
        <taxon>Streptococcus</taxon>
    </lineage>
</organism>
<evidence type="ECO:0000313" key="1">
    <source>
        <dbReference type="EMBL" id="AAM79325.1"/>
    </source>
</evidence>
<accession>A0A0H2UUH3</accession>
<dbReference type="KEGG" id="spg:SpyM3_0718"/>
<proteinExistence type="predicted"/>
<evidence type="ECO:0000313" key="2">
    <source>
        <dbReference type="Proteomes" id="UP000000564"/>
    </source>
</evidence>
<name>A0A0H2UUH3_STRP3</name>